<evidence type="ECO:0000313" key="1">
    <source>
        <dbReference type="EMBL" id="SFG16355.1"/>
    </source>
</evidence>
<dbReference type="Pfam" id="PF13302">
    <property type="entry name" value="Acetyltransf_3"/>
    <property type="match status" value="1"/>
</dbReference>
<protein>
    <submittedName>
        <fullName evidence="1">Protein N-acetyltransferase, RimJ/RimL family</fullName>
    </submittedName>
</protein>
<reference evidence="1 2" key="1">
    <citation type="submission" date="2016-10" db="EMBL/GenBank/DDBJ databases">
        <authorList>
            <person name="de Groot N.N."/>
        </authorList>
    </citation>
    <scope>NUCLEOTIDE SEQUENCE [LARGE SCALE GENOMIC DNA]</scope>
    <source>
        <strain evidence="1 2">NLAE-zl-G419</strain>
    </source>
</reference>
<dbReference type="InterPro" id="IPR051531">
    <property type="entry name" value="N-acetyltransferase"/>
</dbReference>
<dbReference type="InterPro" id="IPR016181">
    <property type="entry name" value="Acyl_CoA_acyltransferase"/>
</dbReference>
<dbReference type="InterPro" id="IPR000182">
    <property type="entry name" value="GNAT_dom"/>
</dbReference>
<dbReference type="PROSITE" id="PS51186">
    <property type="entry name" value="GNAT"/>
    <property type="match status" value="1"/>
</dbReference>
<dbReference type="SUPFAM" id="SSF55729">
    <property type="entry name" value="Acyl-CoA N-acyltransferases (Nat)"/>
    <property type="match status" value="1"/>
</dbReference>
<evidence type="ECO:0000313" key="2">
    <source>
        <dbReference type="Proteomes" id="UP000182135"/>
    </source>
</evidence>
<dbReference type="GO" id="GO:0016747">
    <property type="term" value="F:acyltransferase activity, transferring groups other than amino-acyl groups"/>
    <property type="evidence" value="ECO:0007669"/>
    <property type="project" value="InterPro"/>
</dbReference>
<dbReference type="EMBL" id="FOOE01000030">
    <property type="protein sequence ID" value="SFG16355.1"/>
    <property type="molecule type" value="Genomic_DNA"/>
</dbReference>
<dbReference type="AlphaFoldDB" id="A0A1I2PJF9"/>
<gene>
    <name evidence="1" type="ORF">SAMN04487885_13014</name>
</gene>
<organism evidence="1 2">
    <name type="scientific">Clostridium cadaveris</name>
    <dbReference type="NCBI Taxonomy" id="1529"/>
    <lineage>
        <taxon>Bacteria</taxon>
        <taxon>Bacillati</taxon>
        <taxon>Bacillota</taxon>
        <taxon>Clostridia</taxon>
        <taxon>Eubacteriales</taxon>
        <taxon>Clostridiaceae</taxon>
        <taxon>Clostridium</taxon>
    </lineage>
</organism>
<dbReference type="RefSeq" id="WP_074846414.1">
    <property type="nucleotide sequence ID" value="NZ_BAAACD010000002.1"/>
</dbReference>
<dbReference type="PANTHER" id="PTHR43792:SF5">
    <property type="entry name" value="RIBOSOMAL-PROTEIN-SERINE ACETYLTRANSFERASE"/>
    <property type="match status" value="1"/>
</dbReference>
<name>A0A1I2PJF9_9CLOT</name>
<dbReference type="OrthoDB" id="9785602at2"/>
<dbReference type="eggNOG" id="COG1670">
    <property type="taxonomic scope" value="Bacteria"/>
</dbReference>
<dbReference type="Gene3D" id="3.40.630.30">
    <property type="match status" value="1"/>
</dbReference>
<dbReference type="GeneID" id="90545976"/>
<keyword evidence="2" id="KW-1185">Reference proteome</keyword>
<sequence length="165" mass="19535">MELETNRLILRKFRENDINEAAEYLKDIEVMKYIEKPFTNKETKDFIRKYGINNIPLIYALYEKNERKVIGHIIFHSFDSSDTYELGWIIGREYWGKGYCIEISKAVIEYGFNKMNLKKIIAETVKENKNSVALIKKLGLIEEKCVNKDYNDELIVFSIKSPYEN</sequence>
<accession>A0A1I2PJF9</accession>
<dbReference type="STRING" id="1529.SAMN04487885_13014"/>
<dbReference type="PANTHER" id="PTHR43792">
    <property type="entry name" value="GNAT FAMILY, PUTATIVE (AFU_ORTHOLOGUE AFUA_3G00765)-RELATED-RELATED"/>
    <property type="match status" value="1"/>
</dbReference>
<dbReference type="Proteomes" id="UP000182135">
    <property type="component" value="Unassembled WGS sequence"/>
</dbReference>
<keyword evidence="1" id="KW-0808">Transferase</keyword>
<proteinExistence type="predicted"/>